<feature type="compositionally biased region" description="Polar residues" evidence="2">
    <location>
        <begin position="243"/>
        <end position="258"/>
    </location>
</feature>
<evidence type="ECO:0000313" key="4">
    <source>
        <dbReference type="RefSeq" id="XP_022823231.1"/>
    </source>
</evidence>
<organism evidence="3 4">
    <name type="scientific">Spodoptera litura</name>
    <name type="common">Asian cotton leafworm</name>
    <dbReference type="NCBI Taxonomy" id="69820"/>
    <lineage>
        <taxon>Eukaryota</taxon>
        <taxon>Metazoa</taxon>
        <taxon>Ecdysozoa</taxon>
        <taxon>Arthropoda</taxon>
        <taxon>Hexapoda</taxon>
        <taxon>Insecta</taxon>
        <taxon>Pterygota</taxon>
        <taxon>Neoptera</taxon>
        <taxon>Endopterygota</taxon>
        <taxon>Lepidoptera</taxon>
        <taxon>Glossata</taxon>
        <taxon>Ditrysia</taxon>
        <taxon>Noctuoidea</taxon>
        <taxon>Noctuidae</taxon>
        <taxon>Amphipyrinae</taxon>
        <taxon>Spodoptera</taxon>
    </lineage>
</organism>
<proteinExistence type="predicted"/>
<gene>
    <name evidence="4" type="primary">LOC111354155</name>
</gene>
<evidence type="ECO:0000313" key="3">
    <source>
        <dbReference type="Proteomes" id="UP000301870"/>
    </source>
</evidence>
<evidence type="ECO:0000256" key="1">
    <source>
        <dbReference type="SAM" id="Coils"/>
    </source>
</evidence>
<protein>
    <submittedName>
        <fullName evidence="4">Uncharacterized protein LOC111354155</fullName>
    </submittedName>
</protein>
<feature type="region of interest" description="Disordered" evidence="2">
    <location>
        <begin position="199"/>
        <end position="258"/>
    </location>
</feature>
<dbReference type="RefSeq" id="XP_022823231.1">
    <property type="nucleotide sequence ID" value="XM_022967463.1"/>
</dbReference>
<sequence length="258" mass="30631">MEDQFEILFEKMKLEMQKQTVELKDSITNSIMEKIEEKIKPIIAENKDLKEKIITFKKEIEYLKRDRKENNIIIFGLQEEERSTPELINVVKNIFFKDLNINIGEFEINKIFRIGRKIPGGKPRPVLLGVRPVLLSFVNSWKKNEIMKVRKNLKDIYITEDYSKEVLERRKILQNRLKEERMKGNFAYLSYDKLVVKENNTNNEKRKREKSSSPQDNTQTKKQQVWTPSHTNRRNAFDVIRGRSNSLSLSSPKADNRQ</sequence>
<dbReference type="GeneID" id="111354155"/>
<name>A0A9J7E365_SPOLT</name>
<feature type="coiled-coil region" evidence="1">
    <location>
        <begin position="32"/>
        <end position="66"/>
    </location>
</feature>
<keyword evidence="1" id="KW-0175">Coiled coil</keyword>
<dbReference type="Proteomes" id="UP000301870">
    <property type="component" value="Chromosome 17"/>
</dbReference>
<evidence type="ECO:0000256" key="2">
    <source>
        <dbReference type="SAM" id="MobiDB-lite"/>
    </source>
</evidence>
<accession>A0A9J7E365</accession>
<dbReference type="KEGG" id="sliu:111354155"/>
<reference evidence="4" key="1">
    <citation type="submission" date="2025-08" db="UniProtKB">
        <authorList>
            <consortium name="RefSeq"/>
        </authorList>
    </citation>
    <scope>IDENTIFICATION</scope>
    <source>
        <strain evidence="4">Ishihara</strain>
        <tissue evidence="4">Whole body</tissue>
    </source>
</reference>
<dbReference type="AlphaFoldDB" id="A0A9J7E365"/>
<feature type="compositionally biased region" description="Polar residues" evidence="2">
    <location>
        <begin position="212"/>
        <end position="230"/>
    </location>
</feature>
<keyword evidence="3" id="KW-1185">Reference proteome</keyword>